<keyword evidence="6 11" id="KW-0460">Magnesium</keyword>
<dbReference type="RefSeq" id="WP_044037800.1">
    <property type="nucleotide sequence ID" value="NZ_HG917868.1"/>
</dbReference>
<comment type="function">
    <text evidence="10 11">Catalyzes the acyloin condensation reaction between C atoms 2 and 3 of pyruvate and glyceraldehyde 3-phosphate to yield 1-deoxy-D-xylulose-5-phosphate (DXP).</text>
</comment>
<comment type="cofactor">
    <cofactor evidence="11">
        <name>Mg(2+)</name>
        <dbReference type="ChEBI" id="CHEBI:18420"/>
    </cofactor>
    <text evidence="11">Binds 1 Mg(2+) ion per subunit.</text>
</comment>
<name>W6RY97_9CLOT</name>
<dbReference type="NCBIfam" id="NF003933">
    <property type="entry name" value="PRK05444.2-2"/>
    <property type="match status" value="1"/>
</dbReference>
<evidence type="ECO:0000259" key="12">
    <source>
        <dbReference type="SMART" id="SM00861"/>
    </source>
</evidence>
<evidence type="ECO:0000256" key="2">
    <source>
        <dbReference type="ARBA" id="ARBA00011081"/>
    </source>
</evidence>
<dbReference type="Proteomes" id="UP000019426">
    <property type="component" value="Chromosome M2/40_rep1"/>
</dbReference>
<dbReference type="PATRIC" id="fig|1216932.3.peg.1443"/>
<dbReference type="SUPFAM" id="SSF52518">
    <property type="entry name" value="Thiamin diphosphate-binding fold (THDP-binding)"/>
    <property type="match status" value="2"/>
</dbReference>
<evidence type="ECO:0000256" key="6">
    <source>
        <dbReference type="ARBA" id="ARBA00022842"/>
    </source>
</evidence>
<dbReference type="HOGENOM" id="CLU_009227_1_4_9"/>
<dbReference type="GO" id="GO:0016114">
    <property type="term" value="P:terpenoid biosynthetic process"/>
    <property type="evidence" value="ECO:0007669"/>
    <property type="project" value="UniProtKB-UniRule"/>
</dbReference>
<dbReference type="GO" id="GO:0008661">
    <property type="term" value="F:1-deoxy-D-xylulose-5-phosphate synthase activity"/>
    <property type="evidence" value="ECO:0007669"/>
    <property type="project" value="UniProtKB-UniRule"/>
</dbReference>
<comment type="catalytic activity">
    <reaction evidence="11">
        <text>D-glyceraldehyde 3-phosphate + pyruvate + H(+) = 1-deoxy-D-xylulose 5-phosphate + CO2</text>
        <dbReference type="Rhea" id="RHEA:12605"/>
        <dbReference type="ChEBI" id="CHEBI:15361"/>
        <dbReference type="ChEBI" id="CHEBI:15378"/>
        <dbReference type="ChEBI" id="CHEBI:16526"/>
        <dbReference type="ChEBI" id="CHEBI:57792"/>
        <dbReference type="ChEBI" id="CHEBI:59776"/>
        <dbReference type="EC" id="2.2.1.7"/>
    </reaction>
</comment>
<dbReference type="InterPro" id="IPR009014">
    <property type="entry name" value="Transketo_C/PFOR_II"/>
</dbReference>
<dbReference type="KEGG" id="clt:CM240_1450"/>
<dbReference type="GO" id="GO:0009228">
    <property type="term" value="P:thiamine biosynthetic process"/>
    <property type="evidence" value="ECO:0007669"/>
    <property type="project" value="UniProtKB-UniRule"/>
</dbReference>
<evidence type="ECO:0000256" key="9">
    <source>
        <dbReference type="ARBA" id="ARBA00023229"/>
    </source>
</evidence>
<feature type="binding site" evidence="11">
    <location>
        <position position="284"/>
    </location>
    <ligand>
        <name>thiamine diphosphate</name>
        <dbReference type="ChEBI" id="CHEBI:58937"/>
    </ligand>
</feature>
<dbReference type="Pfam" id="PF13292">
    <property type="entry name" value="DXP_synthase_N"/>
    <property type="match status" value="1"/>
</dbReference>
<dbReference type="InterPro" id="IPR020826">
    <property type="entry name" value="Transketolase_BS"/>
</dbReference>
<evidence type="ECO:0000313" key="13">
    <source>
        <dbReference type="EMBL" id="CDM68609.1"/>
    </source>
</evidence>
<feature type="binding site" evidence="11">
    <location>
        <position position="74"/>
    </location>
    <ligand>
        <name>thiamine diphosphate</name>
        <dbReference type="ChEBI" id="CHEBI:58937"/>
    </ligand>
</feature>
<organism evidence="13 14">
    <name type="scientific">Clostridium bornimense</name>
    <dbReference type="NCBI Taxonomy" id="1216932"/>
    <lineage>
        <taxon>Bacteria</taxon>
        <taxon>Bacillati</taxon>
        <taxon>Bacillota</taxon>
        <taxon>Clostridia</taxon>
        <taxon>Eubacteriales</taxon>
        <taxon>Clostridiaceae</taxon>
        <taxon>Clostridium</taxon>
    </lineage>
</organism>
<dbReference type="GO" id="GO:0030976">
    <property type="term" value="F:thiamine pyrophosphate binding"/>
    <property type="evidence" value="ECO:0007669"/>
    <property type="project" value="UniProtKB-UniRule"/>
</dbReference>
<evidence type="ECO:0000256" key="11">
    <source>
        <dbReference type="HAMAP-Rule" id="MF_00315"/>
    </source>
</evidence>
<feature type="domain" description="Transketolase-like pyrimidine-binding" evidence="12">
    <location>
        <begin position="314"/>
        <end position="478"/>
    </location>
</feature>
<dbReference type="GO" id="GO:0005829">
    <property type="term" value="C:cytosol"/>
    <property type="evidence" value="ECO:0007669"/>
    <property type="project" value="TreeGrafter"/>
</dbReference>
<dbReference type="Pfam" id="PF02780">
    <property type="entry name" value="Transketolase_C"/>
    <property type="match status" value="1"/>
</dbReference>
<reference evidence="13 14" key="1">
    <citation type="submission" date="2013-11" db="EMBL/GenBank/DDBJ databases">
        <title>Complete genome sequence of Clostridum sp. M2/40.</title>
        <authorList>
            <person name="Wibberg D."/>
            <person name="Puehler A."/>
            <person name="Schlueter A."/>
        </authorList>
    </citation>
    <scope>NUCLEOTIDE SEQUENCE [LARGE SCALE GENOMIC DNA]</scope>
    <source>
        <strain evidence="14">M2/40</strain>
    </source>
</reference>
<dbReference type="Gene3D" id="3.40.50.920">
    <property type="match status" value="1"/>
</dbReference>
<dbReference type="SMART" id="SM00861">
    <property type="entry name" value="Transket_pyr"/>
    <property type="match status" value="1"/>
</dbReference>
<evidence type="ECO:0000313" key="14">
    <source>
        <dbReference type="Proteomes" id="UP000019426"/>
    </source>
</evidence>
<dbReference type="InterPro" id="IPR005475">
    <property type="entry name" value="Transketolase-like_Pyr-bd"/>
</dbReference>
<keyword evidence="14" id="KW-1185">Reference proteome</keyword>
<feature type="binding site" evidence="11">
    <location>
        <begin position="147"/>
        <end position="148"/>
    </location>
    <ligand>
        <name>thiamine diphosphate</name>
        <dbReference type="ChEBI" id="CHEBI:58937"/>
    </ligand>
</feature>
<dbReference type="SUPFAM" id="SSF52922">
    <property type="entry name" value="TK C-terminal domain-like"/>
    <property type="match status" value="1"/>
</dbReference>
<evidence type="ECO:0000256" key="10">
    <source>
        <dbReference type="ARBA" id="ARBA00055605"/>
    </source>
</evidence>
<dbReference type="InterPro" id="IPR033248">
    <property type="entry name" value="Transketolase_C"/>
</dbReference>
<evidence type="ECO:0000256" key="8">
    <source>
        <dbReference type="ARBA" id="ARBA00023052"/>
    </source>
</evidence>
<keyword evidence="7 11" id="KW-0784">Thiamine biosynthesis</keyword>
<proteinExistence type="inferred from homology"/>
<feature type="binding site" evidence="11">
    <location>
        <begin position="115"/>
        <end position="117"/>
    </location>
    <ligand>
        <name>thiamine diphosphate</name>
        <dbReference type="ChEBI" id="CHEBI:58937"/>
    </ligand>
</feature>
<dbReference type="PROSITE" id="PS00802">
    <property type="entry name" value="TRANSKETOLASE_2"/>
    <property type="match status" value="1"/>
</dbReference>
<keyword evidence="9 11" id="KW-0414">Isoprene biosynthesis</keyword>
<gene>
    <name evidence="11 13" type="primary">dxs</name>
    <name evidence="13" type="ORF">CM240_1450</name>
</gene>
<dbReference type="HAMAP" id="MF_00315">
    <property type="entry name" value="DXP_synth"/>
    <property type="match status" value="1"/>
</dbReference>
<comment type="subunit">
    <text evidence="3 11">Homodimer.</text>
</comment>
<comment type="similarity">
    <text evidence="2 11">Belongs to the transketolase family. DXPS subfamily.</text>
</comment>
<dbReference type="GO" id="GO:0019288">
    <property type="term" value="P:isopentenyl diphosphate biosynthetic process, methylerythritol 4-phosphate pathway"/>
    <property type="evidence" value="ECO:0007669"/>
    <property type="project" value="TreeGrafter"/>
</dbReference>
<dbReference type="PANTHER" id="PTHR43322:SF5">
    <property type="entry name" value="1-DEOXY-D-XYLULOSE-5-PHOSPHATE SYNTHASE, CHLOROPLASTIC"/>
    <property type="match status" value="1"/>
</dbReference>
<feature type="binding site" evidence="11">
    <location>
        <position position="146"/>
    </location>
    <ligand>
        <name>Mg(2+)</name>
        <dbReference type="ChEBI" id="CHEBI:18420"/>
    </ligand>
</feature>
<feature type="binding site" evidence="11">
    <location>
        <position position="175"/>
    </location>
    <ligand>
        <name>thiamine diphosphate</name>
        <dbReference type="ChEBI" id="CHEBI:58937"/>
    </ligand>
</feature>
<comment type="pathway">
    <text evidence="1 11">Metabolic intermediate biosynthesis; 1-deoxy-D-xylulose 5-phosphate biosynthesis; 1-deoxy-D-xylulose 5-phosphate from D-glyceraldehyde 3-phosphate and pyruvate: step 1/1.</text>
</comment>
<dbReference type="UniPathway" id="UPA00064">
    <property type="reaction ID" value="UER00091"/>
</dbReference>
<sequence>MYEIIDSYKDVNDIKNMSEEEIKNFSDEIRKFLINKVSNTGGHLSSNLGVVELTLALYKVFDFNNDKIIWDVGHQAYVHKILTGRAKNFDTLRKYNGMSGFPKKNESKYDFFETGHSSTSISAAVGMARSRDIKKENHEVIAVIGDGALTGGMAFEALNDIGFNKSKIIVVLNDNGISIAENVGGLSMHLAKLRGDKKYNKLKKEIKSFSRSSIGKTMNKSMKYLKDSIKKILLPSSLFEDMGFKYFGPIDGHNIKELTKILENAKNIDAPVLIHVKTTKGKGYDYAEENPYKFHGIGPFNLENGEVEDKSGKITYSKVFGDTIIDMAREEKNIVAITAAMPDGCALTSYSKEFPDRFFDVGIAEQHAVTMAAGMASTGIKPYFAVYSTFLQRGYDQVLHDVCIQNLPVVFAIDRSGIVGNDGETHQGIFDLSYLSMIPNITIMSPKCTEELKNMLYYSKNFNGPLAIRYPRGGDVFTEGFKVQKEFTFGKWEIITEGENIAIIAVGKMVQFANEAVMKLKEEGINITLINAVFVKPLDYTLLDEIKKHYKVVITVEDNVIAGGFGSYVNQYINSSEISIKNLGYPDEFVPHGDIDTLYKLYKLDSEGIYNKIKEEM</sequence>
<dbReference type="Pfam" id="PF02779">
    <property type="entry name" value="Transket_pyr"/>
    <property type="match status" value="1"/>
</dbReference>
<dbReference type="FunFam" id="3.40.50.970:FF:000005">
    <property type="entry name" value="1-deoxy-D-xylulose-5-phosphate synthase"/>
    <property type="match status" value="1"/>
</dbReference>
<evidence type="ECO:0000256" key="7">
    <source>
        <dbReference type="ARBA" id="ARBA00022977"/>
    </source>
</evidence>
<feature type="binding site" evidence="11">
    <location>
        <position position="365"/>
    </location>
    <ligand>
        <name>thiamine diphosphate</name>
        <dbReference type="ChEBI" id="CHEBI:58937"/>
    </ligand>
</feature>
<keyword evidence="4 11" id="KW-0808">Transferase</keyword>
<dbReference type="CDD" id="cd02007">
    <property type="entry name" value="TPP_DXS"/>
    <property type="match status" value="1"/>
</dbReference>
<dbReference type="OrthoDB" id="9803371at2"/>
<dbReference type="PROSITE" id="PS00801">
    <property type="entry name" value="TRANSKETOLASE_1"/>
    <property type="match status" value="1"/>
</dbReference>
<keyword evidence="8 11" id="KW-0786">Thiamine pyrophosphate</keyword>
<dbReference type="EMBL" id="HG917868">
    <property type="protein sequence ID" value="CDM68609.1"/>
    <property type="molecule type" value="Genomic_DNA"/>
</dbReference>
<dbReference type="eggNOG" id="COG1154">
    <property type="taxonomic scope" value="Bacteria"/>
</dbReference>
<dbReference type="GO" id="GO:0000287">
    <property type="term" value="F:magnesium ion binding"/>
    <property type="evidence" value="ECO:0007669"/>
    <property type="project" value="UniProtKB-UniRule"/>
</dbReference>
<dbReference type="EC" id="2.2.1.7" evidence="11"/>
<dbReference type="AlphaFoldDB" id="W6RY97"/>
<dbReference type="PANTHER" id="PTHR43322">
    <property type="entry name" value="1-D-DEOXYXYLULOSE 5-PHOSPHATE SYNTHASE-RELATED"/>
    <property type="match status" value="1"/>
</dbReference>
<dbReference type="FunFam" id="3.40.50.920:FF:000002">
    <property type="entry name" value="1-deoxy-D-xylulose-5-phosphate synthase"/>
    <property type="match status" value="1"/>
</dbReference>
<dbReference type="Gene3D" id="3.40.50.970">
    <property type="match status" value="2"/>
</dbReference>
<feature type="binding site" evidence="11">
    <location>
        <position position="175"/>
    </location>
    <ligand>
        <name>Mg(2+)</name>
        <dbReference type="ChEBI" id="CHEBI:18420"/>
    </ligand>
</feature>
<dbReference type="NCBIfam" id="TIGR00204">
    <property type="entry name" value="dxs"/>
    <property type="match status" value="1"/>
</dbReference>
<comment type="cofactor">
    <cofactor evidence="11">
        <name>thiamine diphosphate</name>
        <dbReference type="ChEBI" id="CHEBI:58937"/>
    </cofactor>
    <text evidence="11">Binds 1 thiamine pyrophosphate per subunit.</text>
</comment>
<evidence type="ECO:0000256" key="3">
    <source>
        <dbReference type="ARBA" id="ARBA00011738"/>
    </source>
</evidence>
<evidence type="ECO:0000256" key="5">
    <source>
        <dbReference type="ARBA" id="ARBA00022723"/>
    </source>
</evidence>
<evidence type="ECO:0000256" key="1">
    <source>
        <dbReference type="ARBA" id="ARBA00004980"/>
    </source>
</evidence>
<keyword evidence="5 11" id="KW-0479">Metal-binding</keyword>
<accession>W6RY97</accession>
<evidence type="ECO:0000256" key="4">
    <source>
        <dbReference type="ARBA" id="ARBA00022679"/>
    </source>
</evidence>
<dbReference type="InterPro" id="IPR049557">
    <property type="entry name" value="Transketolase_CS"/>
</dbReference>
<dbReference type="InterPro" id="IPR005477">
    <property type="entry name" value="Dxylulose-5-P_synthase"/>
</dbReference>
<dbReference type="CDD" id="cd07033">
    <property type="entry name" value="TPP_PYR_DXS_TK_like"/>
    <property type="match status" value="1"/>
</dbReference>
<dbReference type="STRING" id="1216932.CM240_1450"/>
<protein>
    <recommendedName>
        <fullName evidence="11">1-deoxy-D-xylulose-5-phosphate synthase</fullName>
        <ecNumber evidence="11">2.2.1.7</ecNumber>
    </recommendedName>
    <alternativeName>
        <fullName evidence="11">1-deoxyxylulose-5-phosphate synthase</fullName>
        <shortName evidence="11">DXP synthase</shortName>
        <shortName evidence="11">DXPS</shortName>
    </alternativeName>
</protein>
<dbReference type="InterPro" id="IPR029061">
    <property type="entry name" value="THDP-binding"/>
</dbReference>